<evidence type="ECO:0000256" key="8">
    <source>
        <dbReference type="ARBA" id="ARBA00023014"/>
    </source>
</evidence>
<dbReference type="InterPro" id="IPR001566">
    <property type="entry name" value="23S_rRNA_MeTrfase_RlmD"/>
</dbReference>
<feature type="binding site" evidence="9">
    <location>
        <position position="212"/>
    </location>
    <ligand>
        <name>[4Fe-4S] cluster</name>
        <dbReference type="ChEBI" id="CHEBI:49883"/>
    </ligand>
</feature>
<evidence type="ECO:0000256" key="9">
    <source>
        <dbReference type="HAMAP-Rule" id="MF_01010"/>
    </source>
</evidence>
<dbReference type="PROSITE" id="PS01230">
    <property type="entry name" value="TRMA_1"/>
    <property type="match status" value="1"/>
</dbReference>
<evidence type="ECO:0000256" key="7">
    <source>
        <dbReference type="ARBA" id="ARBA00023004"/>
    </source>
</evidence>
<dbReference type="InterPro" id="IPR012340">
    <property type="entry name" value="NA-bd_OB-fold"/>
</dbReference>
<evidence type="ECO:0000256" key="12">
    <source>
        <dbReference type="SAM" id="MobiDB-lite"/>
    </source>
</evidence>
<feature type="binding site" evidence="9">
    <location>
        <position position="356"/>
    </location>
    <ligand>
        <name>S-adenosyl-L-methionine</name>
        <dbReference type="ChEBI" id="CHEBI:59789"/>
    </ligand>
</feature>
<feature type="binding site" evidence="9">
    <location>
        <position position="399"/>
    </location>
    <ligand>
        <name>S-adenosyl-L-methionine</name>
        <dbReference type="ChEBI" id="CHEBI:59789"/>
    </ligand>
</feature>
<feature type="binding site" evidence="9">
    <location>
        <position position="126"/>
    </location>
    <ligand>
        <name>[4Fe-4S] cluster</name>
        <dbReference type="ChEBI" id="CHEBI:49883"/>
    </ligand>
</feature>
<evidence type="ECO:0000256" key="11">
    <source>
        <dbReference type="PROSITE-ProRule" id="PRU10015"/>
    </source>
</evidence>
<organism evidence="13 14">
    <name type="scientific">Cellvibrio zantedeschiae</name>
    <dbReference type="NCBI Taxonomy" id="1237077"/>
    <lineage>
        <taxon>Bacteria</taxon>
        <taxon>Pseudomonadati</taxon>
        <taxon>Pseudomonadota</taxon>
        <taxon>Gammaproteobacteria</taxon>
        <taxon>Cellvibrionales</taxon>
        <taxon>Cellvibrionaceae</taxon>
        <taxon>Cellvibrio</taxon>
    </lineage>
</organism>
<keyword evidence="6 9" id="KW-0479">Metal-binding</keyword>
<dbReference type="NCBIfam" id="TIGR00479">
    <property type="entry name" value="rumA"/>
    <property type="match status" value="1"/>
</dbReference>
<feature type="binding site" evidence="9">
    <location>
        <position position="135"/>
    </location>
    <ligand>
        <name>[4Fe-4S] cluster</name>
        <dbReference type="ChEBI" id="CHEBI:49883"/>
    </ligand>
</feature>
<evidence type="ECO:0000256" key="10">
    <source>
        <dbReference type="PROSITE-ProRule" id="PRU01024"/>
    </source>
</evidence>
<dbReference type="InterPro" id="IPR030391">
    <property type="entry name" value="MeTrfase_TrmA_CS"/>
</dbReference>
<comment type="catalytic activity">
    <reaction evidence="9">
        <text>uridine(1939) in 23S rRNA + S-adenosyl-L-methionine = 5-methyluridine(1939) in 23S rRNA + S-adenosyl-L-homocysteine + H(+)</text>
        <dbReference type="Rhea" id="RHEA:42908"/>
        <dbReference type="Rhea" id="RHEA-COMP:10278"/>
        <dbReference type="Rhea" id="RHEA-COMP:10279"/>
        <dbReference type="ChEBI" id="CHEBI:15378"/>
        <dbReference type="ChEBI" id="CHEBI:57856"/>
        <dbReference type="ChEBI" id="CHEBI:59789"/>
        <dbReference type="ChEBI" id="CHEBI:65315"/>
        <dbReference type="ChEBI" id="CHEBI:74447"/>
        <dbReference type="EC" id="2.1.1.190"/>
    </reaction>
</comment>
<keyword evidence="2 9" id="KW-0698">rRNA processing</keyword>
<dbReference type="InterPro" id="IPR010280">
    <property type="entry name" value="U5_MeTrfase_fam"/>
</dbReference>
<dbReference type="EMBL" id="BMYZ01000001">
    <property type="protein sequence ID" value="GGY65083.1"/>
    <property type="molecule type" value="Genomic_DNA"/>
</dbReference>
<evidence type="ECO:0000256" key="3">
    <source>
        <dbReference type="ARBA" id="ARBA00022603"/>
    </source>
</evidence>
<dbReference type="Gene3D" id="3.40.50.150">
    <property type="entry name" value="Vaccinia Virus protein VP39"/>
    <property type="match status" value="1"/>
</dbReference>
<name>A0ABQ3AR24_9GAMM</name>
<sequence>MSNPKGPKKPPSNKLGQKPRSAKTTDKKAAEKTFAFELENSPRLNKPRVEKKAQPMDDMRLGEFVIDRMSHDGRGITQWNGKTLFVDGALTGERISARLVRDHARYAEARLDKLLDAAPERVEAVCAHYAECGGCQLQHFHIEHQVSFKQAAVLQQLELWGGVKPKQLLPTIRSETSGYRRCARLGIDYTQGEVTLGFRKRNSKQLVQVDLCGVLAPELNRLLAPLKIWLTELRAAEAVTHLELIQAEQKTAVVLRHVQPLHEVDLQHLTTLSNQLNFSAWLQGGEAHQLQDVNGQDVDPRLTYSLANYALELDFHPQDFIQVNPDVNAQMVAQALQLLALKGDERVLDLFCGIGNFTLPLARKCAEVIGIEAVDSMVQRGRENASKMGITNVQFMAANLLTMTEHRLNQTCGKIDAVLLDPPRDGAKEIIDKLPQLSPKRIVYVSCNPATLARDAKVLVAAGYQLDSVGVLDMFPHTAHVESMALFVKR</sequence>
<dbReference type="PROSITE" id="PS01231">
    <property type="entry name" value="TRMA_2"/>
    <property type="match status" value="1"/>
</dbReference>
<dbReference type="RefSeq" id="WP_189415987.1">
    <property type="nucleotide sequence ID" value="NZ_BMYZ01000001.1"/>
</dbReference>
<dbReference type="Gene3D" id="2.40.50.140">
    <property type="entry name" value="Nucleic acid-binding proteins"/>
    <property type="match status" value="1"/>
</dbReference>
<keyword evidence="4 9" id="KW-0808">Transferase</keyword>
<dbReference type="Proteomes" id="UP000619761">
    <property type="component" value="Unassembled WGS sequence"/>
</dbReference>
<comment type="function">
    <text evidence="9">Catalyzes the formation of 5-methyl-uridine at position 1939 (m5U1939) in 23S rRNA.</text>
</comment>
<dbReference type="Pfam" id="PF05958">
    <property type="entry name" value="tRNA_U5-meth_tr"/>
    <property type="match status" value="1"/>
</dbReference>
<dbReference type="EC" id="2.1.1.190" evidence="9"/>
<keyword evidence="14" id="KW-1185">Reference proteome</keyword>
<keyword evidence="3 9" id="KW-0489">Methyltransferase</keyword>
<protein>
    <recommendedName>
        <fullName evidence="9">23S rRNA (uracil(1939)-C(5))-methyltransferase RlmD</fullName>
        <ecNumber evidence="9">2.1.1.190</ecNumber>
    </recommendedName>
    <alternativeName>
        <fullName evidence="9">23S rRNA(m5U1939)-methyltransferase</fullName>
    </alternativeName>
</protein>
<accession>A0ABQ3AR24</accession>
<dbReference type="SUPFAM" id="SSF53335">
    <property type="entry name" value="S-adenosyl-L-methionine-dependent methyltransferases"/>
    <property type="match status" value="1"/>
</dbReference>
<reference evidence="14" key="1">
    <citation type="journal article" date="2019" name="Int. J. Syst. Evol. Microbiol.">
        <title>The Global Catalogue of Microorganisms (GCM) 10K type strain sequencing project: providing services to taxonomists for standard genome sequencing and annotation.</title>
        <authorList>
            <consortium name="The Broad Institute Genomics Platform"/>
            <consortium name="The Broad Institute Genome Sequencing Center for Infectious Disease"/>
            <person name="Wu L."/>
            <person name="Ma J."/>
        </authorList>
    </citation>
    <scope>NUCLEOTIDE SEQUENCE [LARGE SCALE GENOMIC DNA]</scope>
    <source>
        <strain evidence="14">KCTC 32239</strain>
    </source>
</reference>
<evidence type="ECO:0000256" key="2">
    <source>
        <dbReference type="ARBA" id="ARBA00022552"/>
    </source>
</evidence>
<feature type="active site" description="Nucleophile" evidence="9 10">
    <location>
        <position position="447"/>
    </location>
</feature>
<dbReference type="Gene3D" id="2.40.50.1070">
    <property type="match status" value="1"/>
</dbReference>
<dbReference type="InterPro" id="IPR029063">
    <property type="entry name" value="SAM-dependent_MTases_sf"/>
</dbReference>
<feature type="binding site" evidence="9">
    <location>
        <position position="132"/>
    </location>
    <ligand>
        <name>[4Fe-4S] cluster</name>
        <dbReference type="ChEBI" id="CHEBI:49883"/>
    </ligand>
</feature>
<keyword evidence="1 9" id="KW-0004">4Fe-4S</keyword>
<keyword evidence="8 9" id="KW-0411">Iron-sulfur</keyword>
<feature type="binding site" evidence="9 10">
    <location>
        <position position="372"/>
    </location>
    <ligand>
        <name>S-adenosyl-L-methionine</name>
        <dbReference type="ChEBI" id="CHEBI:59789"/>
    </ligand>
</feature>
<dbReference type="SUPFAM" id="SSF50249">
    <property type="entry name" value="Nucleic acid-binding proteins"/>
    <property type="match status" value="1"/>
</dbReference>
<keyword evidence="7 9" id="KW-0408">Iron</keyword>
<evidence type="ECO:0000256" key="6">
    <source>
        <dbReference type="ARBA" id="ARBA00022723"/>
    </source>
</evidence>
<dbReference type="NCBIfam" id="NF009639">
    <property type="entry name" value="PRK13168.1"/>
    <property type="match status" value="1"/>
</dbReference>
<proteinExistence type="inferred from homology"/>
<keyword evidence="5 9" id="KW-0949">S-adenosyl-L-methionine</keyword>
<comment type="caution">
    <text evidence="13">The sequence shown here is derived from an EMBL/GenBank/DDBJ whole genome shotgun (WGS) entry which is preliminary data.</text>
</comment>
<feature type="region of interest" description="Disordered" evidence="12">
    <location>
        <begin position="1"/>
        <end position="53"/>
    </location>
</feature>
<evidence type="ECO:0000313" key="14">
    <source>
        <dbReference type="Proteomes" id="UP000619761"/>
    </source>
</evidence>
<evidence type="ECO:0000256" key="1">
    <source>
        <dbReference type="ARBA" id="ARBA00022485"/>
    </source>
</evidence>
<evidence type="ECO:0000313" key="13">
    <source>
        <dbReference type="EMBL" id="GGY65083.1"/>
    </source>
</evidence>
<dbReference type="CDD" id="cd02440">
    <property type="entry name" value="AdoMet_MTases"/>
    <property type="match status" value="1"/>
</dbReference>
<dbReference type="HAMAP" id="MF_01010">
    <property type="entry name" value="23SrRNA_methyltr_RlmD"/>
    <property type="match status" value="1"/>
</dbReference>
<gene>
    <name evidence="9 13" type="primary">rlmD</name>
    <name evidence="13" type="ORF">GCM10011613_06150</name>
</gene>
<dbReference type="InterPro" id="IPR030390">
    <property type="entry name" value="MeTrfase_TrmA_AS"/>
</dbReference>
<evidence type="ECO:0000256" key="4">
    <source>
        <dbReference type="ARBA" id="ARBA00022679"/>
    </source>
</evidence>
<feature type="binding site" evidence="9 10">
    <location>
        <position position="421"/>
    </location>
    <ligand>
        <name>S-adenosyl-L-methionine</name>
        <dbReference type="ChEBI" id="CHEBI:59789"/>
    </ligand>
</feature>
<dbReference type="PANTHER" id="PTHR11061">
    <property type="entry name" value="RNA M5U METHYLTRANSFERASE"/>
    <property type="match status" value="1"/>
</dbReference>
<evidence type="ECO:0000256" key="5">
    <source>
        <dbReference type="ARBA" id="ARBA00022691"/>
    </source>
</evidence>
<dbReference type="PANTHER" id="PTHR11061:SF49">
    <property type="entry name" value="23S RRNA (URACIL(1939)-C(5))-METHYLTRANSFERASE RLMD"/>
    <property type="match status" value="1"/>
</dbReference>
<feature type="active site" evidence="11">
    <location>
        <position position="447"/>
    </location>
</feature>
<feature type="binding site" evidence="9 10">
    <location>
        <position position="322"/>
    </location>
    <ligand>
        <name>S-adenosyl-L-methionine</name>
        <dbReference type="ChEBI" id="CHEBI:59789"/>
    </ligand>
</feature>
<comment type="similarity">
    <text evidence="9">Belongs to the class I-like SAM-binding methyltransferase superfamily. RNA M5U methyltransferase family. RlmD subfamily.</text>
</comment>
<dbReference type="PROSITE" id="PS51687">
    <property type="entry name" value="SAM_MT_RNA_M5U"/>
    <property type="match status" value="1"/>
</dbReference>
<feature type="binding site" evidence="9 10">
    <location>
        <position position="351"/>
    </location>
    <ligand>
        <name>S-adenosyl-L-methionine</name>
        <dbReference type="ChEBI" id="CHEBI:59789"/>
    </ligand>
</feature>